<accession>E9D6X8</accession>
<organism evidence="4">
    <name type="scientific">Coccidioides posadasii (strain RMSCC 757 / Silveira)</name>
    <name type="common">Valley fever fungus</name>
    <dbReference type="NCBI Taxonomy" id="443226"/>
    <lineage>
        <taxon>Eukaryota</taxon>
        <taxon>Fungi</taxon>
        <taxon>Dikarya</taxon>
        <taxon>Ascomycota</taxon>
        <taxon>Pezizomycotina</taxon>
        <taxon>Eurotiomycetes</taxon>
        <taxon>Eurotiomycetidae</taxon>
        <taxon>Onygenales</taxon>
        <taxon>Onygenaceae</taxon>
        <taxon>Coccidioides</taxon>
    </lineage>
</organism>
<dbReference type="Pfam" id="PF13324">
    <property type="entry name" value="GCIP_N"/>
    <property type="match status" value="1"/>
</dbReference>
<dbReference type="HOGENOM" id="CLU_040328_1_0_1"/>
<dbReference type="eggNOG" id="ENOG502QZAU">
    <property type="taxonomic scope" value="Eukaryota"/>
</dbReference>
<feature type="compositionally biased region" description="Acidic residues" evidence="1">
    <location>
        <begin position="240"/>
        <end position="255"/>
    </location>
</feature>
<dbReference type="Proteomes" id="UP000002497">
    <property type="component" value="Unassembled WGS sequence"/>
</dbReference>
<gene>
    <name evidence="3" type="ORF">CPSG_05637</name>
</gene>
<dbReference type="Gene3D" id="1.20.1410.10">
    <property type="entry name" value="I/LWEQ domain"/>
    <property type="match status" value="1"/>
</dbReference>
<dbReference type="PANTHER" id="PTHR15492:SF1">
    <property type="entry name" value="CYCLIN-D1-BINDING PROTEIN 1"/>
    <property type="match status" value="1"/>
</dbReference>
<reference evidence="4" key="2">
    <citation type="submission" date="2010-03" db="EMBL/GenBank/DDBJ databases">
        <title>The genome sequence of Coccidioides posadasii strain Silveira.</title>
        <authorList>
            <consortium name="The Broad Institute Genome Sequencing Center for Infectious Disease"/>
            <person name="Neafsey D."/>
            <person name="Orbach M."/>
            <person name="Henn M.R."/>
            <person name="Cole G.T."/>
            <person name="Galgiani J."/>
            <person name="Gardner M.J."/>
            <person name="Kirkland T.N."/>
            <person name="Taylor J.W."/>
            <person name="Young S.K."/>
            <person name="Zeng Q."/>
            <person name="Koehrsen M."/>
            <person name="Alvarado L."/>
            <person name="Berlin A."/>
            <person name="Borenstein D."/>
            <person name="Chapman S.B."/>
            <person name="Chen Z."/>
            <person name="Engels R."/>
            <person name="Freedman E."/>
            <person name="Gellesch M."/>
            <person name="Goldberg J."/>
            <person name="Griggs A."/>
            <person name="Gujja S."/>
            <person name="Heilman E."/>
            <person name="Heiman D."/>
            <person name="Howarth C."/>
            <person name="Jen D."/>
            <person name="Larson L."/>
            <person name="Mehta T."/>
            <person name="Neiman D."/>
            <person name="Park D."/>
            <person name="Pearson M."/>
            <person name="Richards J."/>
            <person name="Roberts A."/>
            <person name="Saif S."/>
            <person name="Shea T."/>
            <person name="Shenoy N."/>
            <person name="Sisk P."/>
            <person name="Stolte C."/>
            <person name="Sykes S."/>
            <person name="Walk T."/>
            <person name="White J."/>
            <person name="Yandava C."/>
            <person name="Haas B."/>
            <person name="Nusbaum C."/>
            <person name="Birren B."/>
        </authorList>
    </citation>
    <scope>NUCLEOTIDE SEQUENCE [LARGE SCALE GENOMIC DNA]</scope>
    <source>
        <strain evidence="4">RMSCC 757 / Silveira</strain>
    </source>
</reference>
<dbReference type="VEuPathDB" id="FungiDB:CPSG_05637"/>
<proteinExistence type="predicted"/>
<evidence type="ECO:0000313" key="4">
    <source>
        <dbReference type="Proteomes" id="UP000002497"/>
    </source>
</evidence>
<feature type="domain" description="Cyclin-D1-binding protein 1-like N-terminal" evidence="2">
    <location>
        <begin position="50"/>
        <end position="202"/>
    </location>
</feature>
<evidence type="ECO:0000259" key="2">
    <source>
        <dbReference type="Pfam" id="PF13324"/>
    </source>
</evidence>
<dbReference type="STRING" id="443226.E9D6X8"/>
<dbReference type="AlphaFoldDB" id="E9D6X8"/>
<evidence type="ECO:0000256" key="1">
    <source>
        <dbReference type="SAM" id="MobiDB-lite"/>
    </source>
</evidence>
<dbReference type="OMA" id="WSKTWLK"/>
<dbReference type="InterPro" id="IPR026907">
    <property type="entry name" value="GCIP-like"/>
</dbReference>
<keyword evidence="4" id="KW-1185">Reference proteome</keyword>
<dbReference type="Gene3D" id="1.20.1420.10">
    <property type="entry name" value="Talin, central domain"/>
    <property type="match status" value="1"/>
</dbReference>
<name>E9D6X8_COCPS</name>
<feature type="region of interest" description="Disordered" evidence="1">
    <location>
        <begin position="222"/>
        <end position="258"/>
    </location>
</feature>
<dbReference type="OrthoDB" id="4088536at2759"/>
<dbReference type="GO" id="GO:0005634">
    <property type="term" value="C:nucleus"/>
    <property type="evidence" value="ECO:0007669"/>
    <property type="project" value="TreeGrafter"/>
</dbReference>
<reference evidence="4" key="1">
    <citation type="journal article" date="2010" name="Genome Res.">
        <title>Population genomic sequencing of Coccidioides fungi reveals recent hybridization and transposon control.</title>
        <authorList>
            <person name="Neafsey D.E."/>
            <person name="Barker B.M."/>
            <person name="Sharpton T.J."/>
            <person name="Stajich J.E."/>
            <person name="Park D.J."/>
            <person name="Whiston E."/>
            <person name="Hung C.-Y."/>
            <person name="McMahan C."/>
            <person name="White J."/>
            <person name="Sykes S."/>
            <person name="Heiman D."/>
            <person name="Young S."/>
            <person name="Zeng Q."/>
            <person name="Abouelleil A."/>
            <person name="Aftuck L."/>
            <person name="Bessette D."/>
            <person name="Brown A."/>
            <person name="FitzGerald M."/>
            <person name="Lui A."/>
            <person name="Macdonald J.P."/>
            <person name="Priest M."/>
            <person name="Orbach M.J."/>
            <person name="Galgiani J.N."/>
            <person name="Kirkland T.N."/>
            <person name="Cole G.T."/>
            <person name="Birren B.W."/>
            <person name="Henn M.R."/>
            <person name="Taylor J.W."/>
            <person name="Rounsley S.D."/>
        </authorList>
    </citation>
    <scope>NUCLEOTIDE SEQUENCE [LARGE SCALE GENOMIC DNA]</scope>
    <source>
        <strain evidence="4">RMSCC 757 / Silveira</strain>
    </source>
</reference>
<sequence>MPPSLLKALDTTLALSEQFSLNLSSPNASESAACNASCSDPQTSPLPLLSAASHTLKAQTTKLSLLAINAPFTPSAIVTVLTDVNDAVLPSLTTAALLSVPEKYTQTFSTEAKALVKDALRELTTLIQGIRAIAVSHDKHKEFTLSGTDKNGITAATARVWEVCDHIINFASEGVVGLVVRKAKEYLELVKDGIRELKEWDPEEDLDGDDGFWVEDFGDEAHGEANGGVLGKGKVAKSGDEEEEHMEDEDKDENDENQRAKLEDEKKCLLRLLTLVSQLYTAIISYRLKNLDEKAILPKFSPKLDSVASCLQDLPNLVDEAAGSLYEHNLEFSDAYSLRLRDRASEAVDLLCEPWVLGATLEQGDLSRREDKFSKWATVWIKVVEGLGNDRLQPEG</sequence>
<dbReference type="InterPro" id="IPR049317">
    <property type="entry name" value="GCIP-like_N"/>
</dbReference>
<evidence type="ECO:0000313" key="3">
    <source>
        <dbReference type="EMBL" id="EFW18000.1"/>
    </source>
</evidence>
<dbReference type="VEuPathDB" id="FungiDB:D8B26_004693"/>
<dbReference type="EMBL" id="GL636493">
    <property type="protein sequence ID" value="EFW18000.1"/>
    <property type="molecule type" value="Genomic_DNA"/>
</dbReference>
<protein>
    <recommendedName>
        <fullName evidence="2">Cyclin-D1-binding protein 1-like N-terminal domain-containing protein</fullName>
    </recommendedName>
</protein>
<dbReference type="PANTHER" id="PTHR15492">
    <property type="entry name" value="CYCLIN D1-BINDING PROTEIN 1"/>
    <property type="match status" value="1"/>
</dbReference>